<dbReference type="CDD" id="cd00028">
    <property type="entry name" value="B_lectin"/>
    <property type="match status" value="1"/>
</dbReference>
<keyword evidence="6 18" id="KW-0732">Signal</keyword>
<dbReference type="Pfam" id="PF01453">
    <property type="entry name" value="B_lectin"/>
    <property type="match status" value="1"/>
</dbReference>
<organism evidence="22 23">
    <name type="scientific">Quercus lobata</name>
    <name type="common">Valley oak</name>
    <dbReference type="NCBI Taxonomy" id="97700"/>
    <lineage>
        <taxon>Eukaryota</taxon>
        <taxon>Viridiplantae</taxon>
        <taxon>Streptophyta</taxon>
        <taxon>Embryophyta</taxon>
        <taxon>Tracheophyta</taxon>
        <taxon>Spermatophyta</taxon>
        <taxon>Magnoliopsida</taxon>
        <taxon>eudicotyledons</taxon>
        <taxon>Gunneridae</taxon>
        <taxon>Pentapetalae</taxon>
        <taxon>rosids</taxon>
        <taxon>fabids</taxon>
        <taxon>Fagales</taxon>
        <taxon>Fagaceae</taxon>
        <taxon>Quercus</taxon>
    </lineage>
</organism>
<protein>
    <recommendedName>
        <fullName evidence="16">Receptor-like serine/threonine-protein kinase</fullName>
        <ecNumber evidence="16">2.7.11.1</ecNumber>
    </recommendedName>
</protein>
<evidence type="ECO:0000256" key="6">
    <source>
        <dbReference type="ARBA" id="ARBA00022729"/>
    </source>
</evidence>
<dbReference type="GO" id="GO:0005524">
    <property type="term" value="F:ATP binding"/>
    <property type="evidence" value="ECO:0007669"/>
    <property type="project" value="UniProtKB-KW"/>
</dbReference>
<dbReference type="PROSITE" id="PS00108">
    <property type="entry name" value="PROTEIN_KINASE_ST"/>
    <property type="match status" value="1"/>
</dbReference>
<evidence type="ECO:0000256" key="4">
    <source>
        <dbReference type="ARBA" id="ARBA00022679"/>
    </source>
</evidence>
<sequence length="832" mass="93770">MGLVQNTRMSVLLILLCRFSLESGSATDTITSFQPIKDSDYIISNGSTFKLGFFSPVNSTNRYLGIWYNKNSGFPAQWVWVANRQNPLKDASGVVTISEDGNLVVLDGQKRIIWSSKATNTVVNSNAKLLDSGNLVLQDTNGSIIWGSFQFPTNTMLPNMKISSNARTGKKDELTPWKSPSDPSIGSFSCGMKPRSLPQAFIWKDGSPFWRSGPWNTRNFIGIPEMYSVYHHGFSLVEDPDGTLSLSFFYVNLSLSHFVLTTQGDLELIYWDNEKDDWEVRWIALKTECHVYGKCGAFGSCDSRNSPICSCLRGFEPNNTIEWSRGNWASGCVRRTPLQCGRVNSTGGEASKMDGFLKQKMMKVPDFADWSAAHEDDCRQQCLQNCSCIAYAYDTGTGCMSWTRSLIDTLQFSSGGVDLYIRVAYSELDKEGDVKKIIAITVVIGTVSISICTFILWRRIAKHKAMKKKAKGILLFNREEAHKKFPSENMLGDNLNQVQFQELPLFNFEKLTIATNNFHQSNKLGQGGFGPVYRGKLSDGPEIAVKRLSKTSGQGLEEFMNEMVVISKLQHRNLVRLLGCCVEGEERMLIYEYMPNKSLDAFLFDPHKEKLLDWRRRFNIIEGIGRGLLYLHRDSRLRIIHRDLKASNILLDKELNPKISDFGMARIFGGNEDQANTNRVVGTYGYMSPEYAMEGRFSEKSDVFSFGVLLLEILSGRRNYSFNKDEQPMSLLGFAWKLWNANNIMALIDPMISEPCFEMEILRCIHVGLLCVQDFAEDRPNVSVVISMLKSEIVDLPCPKQPAFTERKIALDTDSSQSCSVNNVTVTMVQGR</sequence>
<dbReference type="GeneID" id="115989640"/>
<evidence type="ECO:0000256" key="10">
    <source>
        <dbReference type="ARBA" id="ARBA00022989"/>
    </source>
</evidence>
<dbReference type="Gramene" id="QL05p079971:mrna">
    <property type="protein sequence ID" value="QL05p079971:mrna"/>
    <property type="gene ID" value="QL05p079971"/>
</dbReference>
<dbReference type="Pfam" id="PF11883">
    <property type="entry name" value="DUF3403"/>
    <property type="match status" value="1"/>
</dbReference>
<name>A0A7N2LU07_QUELO</name>
<dbReference type="InterPro" id="IPR000719">
    <property type="entry name" value="Prot_kinase_dom"/>
</dbReference>
<keyword evidence="11 17" id="KW-0472">Membrane</keyword>
<dbReference type="Gene3D" id="1.10.510.10">
    <property type="entry name" value="Transferase(Phosphotransferase) domain 1"/>
    <property type="match status" value="1"/>
</dbReference>
<dbReference type="Gene3D" id="2.90.10.10">
    <property type="entry name" value="Bulb-type lectin domain"/>
    <property type="match status" value="1"/>
</dbReference>
<reference evidence="22" key="2">
    <citation type="submission" date="2021-01" db="UniProtKB">
        <authorList>
            <consortium name="EnsemblPlants"/>
        </authorList>
    </citation>
    <scope>IDENTIFICATION</scope>
</reference>
<dbReference type="InterPro" id="IPR011009">
    <property type="entry name" value="Kinase-like_dom_sf"/>
</dbReference>
<evidence type="ECO:0000259" key="21">
    <source>
        <dbReference type="PROSITE" id="PS50948"/>
    </source>
</evidence>
<dbReference type="OrthoDB" id="1934880at2759"/>
<keyword evidence="2" id="KW-1003">Cell membrane</keyword>
<dbReference type="SMART" id="SM00220">
    <property type="entry name" value="S_TKc"/>
    <property type="match status" value="1"/>
</dbReference>
<evidence type="ECO:0000256" key="16">
    <source>
        <dbReference type="PIRNR" id="PIRNR000641"/>
    </source>
</evidence>
<dbReference type="KEGG" id="qlo:115989640"/>
<evidence type="ECO:0000256" key="9">
    <source>
        <dbReference type="ARBA" id="ARBA00022840"/>
    </source>
</evidence>
<gene>
    <name evidence="22" type="primary">LOC115989640</name>
</gene>
<dbReference type="EnsemblPlants" id="QL05p079971:mrna">
    <property type="protein sequence ID" value="QL05p079971:mrna"/>
    <property type="gene ID" value="QL05p079971"/>
</dbReference>
<keyword evidence="7 16" id="KW-0547">Nucleotide-binding</keyword>
<dbReference type="InterPro" id="IPR003609">
    <property type="entry name" value="Pan_app"/>
</dbReference>
<keyword evidence="4 16" id="KW-0808">Transferase</keyword>
<dbReference type="GO" id="GO:0005886">
    <property type="term" value="C:plasma membrane"/>
    <property type="evidence" value="ECO:0007669"/>
    <property type="project" value="UniProtKB-SubCell"/>
</dbReference>
<dbReference type="InterPro" id="IPR024171">
    <property type="entry name" value="SRK-like_kinase"/>
</dbReference>
<dbReference type="InParanoid" id="A0A7N2LU07"/>
<dbReference type="SMART" id="SM00108">
    <property type="entry name" value="B_lectin"/>
    <property type="match status" value="1"/>
</dbReference>
<evidence type="ECO:0000256" key="18">
    <source>
        <dbReference type="SAM" id="SignalP"/>
    </source>
</evidence>
<dbReference type="OMA" id="NWINRYS"/>
<evidence type="ECO:0000256" key="2">
    <source>
        <dbReference type="ARBA" id="ARBA00022475"/>
    </source>
</evidence>
<feature type="domain" description="Apple" evidence="21">
    <location>
        <begin position="340"/>
        <end position="424"/>
    </location>
</feature>
<evidence type="ECO:0000256" key="11">
    <source>
        <dbReference type="ARBA" id="ARBA00023136"/>
    </source>
</evidence>
<keyword evidence="13" id="KW-0325">Glycoprotein</keyword>
<feature type="chain" id="PRO_5029482048" description="Receptor-like serine/threonine-protein kinase" evidence="18">
    <location>
        <begin position="27"/>
        <end position="832"/>
    </location>
</feature>
<dbReference type="PROSITE" id="PS50948">
    <property type="entry name" value="PAN"/>
    <property type="match status" value="1"/>
</dbReference>
<dbReference type="CDD" id="cd14066">
    <property type="entry name" value="STKc_IRAK"/>
    <property type="match status" value="1"/>
</dbReference>
<dbReference type="InterPro" id="IPR001480">
    <property type="entry name" value="Bulb-type_lectin_dom"/>
</dbReference>
<evidence type="ECO:0000256" key="5">
    <source>
        <dbReference type="ARBA" id="ARBA00022692"/>
    </source>
</evidence>
<keyword evidence="23" id="KW-1185">Reference proteome</keyword>
<dbReference type="PROSITE" id="PS50927">
    <property type="entry name" value="BULB_LECTIN"/>
    <property type="match status" value="1"/>
</dbReference>
<comment type="catalytic activity">
    <reaction evidence="14 16">
        <text>L-threonyl-[protein] + ATP = O-phospho-L-threonyl-[protein] + ADP + H(+)</text>
        <dbReference type="Rhea" id="RHEA:46608"/>
        <dbReference type="Rhea" id="RHEA-COMP:11060"/>
        <dbReference type="Rhea" id="RHEA-COMP:11605"/>
        <dbReference type="ChEBI" id="CHEBI:15378"/>
        <dbReference type="ChEBI" id="CHEBI:30013"/>
        <dbReference type="ChEBI" id="CHEBI:30616"/>
        <dbReference type="ChEBI" id="CHEBI:61977"/>
        <dbReference type="ChEBI" id="CHEBI:456216"/>
        <dbReference type="EC" id="2.7.11.1"/>
    </reaction>
</comment>
<dbReference type="Pfam" id="PF07714">
    <property type="entry name" value="PK_Tyr_Ser-Thr"/>
    <property type="match status" value="1"/>
</dbReference>
<feature type="domain" description="Bulb-type lectin" evidence="20">
    <location>
        <begin position="27"/>
        <end position="150"/>
    </location>
</feature>
<evidence type="ECO:0000256" key="17">
    <source>
        <dbReference type="SAM" id="Phobius"/>
    </source>
</evidence>
<dbReference type="Proteomes" id="UP000594261">
    <property type="component" value="Chromosome 5"/>
</dbReference>
<evidence type="ECO:0000259" key="19">
    <source>
        <dbReference type="PROSITE" id="PS50011"/>
    </source>
</evidence>
<comment type="similarity">
    <text evidence="16">Belongs to the protein kinase superfamily. Ser/Thr protein kinase family.</text>
</comment>
<comment type="subcellular location">
    <subcellularLocation>
        <location evidence="1">Cell membrane</location>
        <topology evidence="1">Single-pass type I membrane protein</topology>
    </subcellularLocation>
</comment>
<dbReference type="FunFam" id="1.10.510.10:FF:000060">
    <property type="entry name" value="G-type lectin S-receptor-like serine/threonine-protein kinase"/>
    <property type="match status" value="1"/>
</dbReference>
<feature type="domain" description="Protein kinase" evidence="19">
    <location>
        <begin position="518"/>
        <end position="804"/>
    </location>
</feature>
<feature type="transmembrane region" description="Helical" evidence="17">
    <location>
        <begin position="437"/>
        <end position="457"/>
    </location>
</feature>
<accession>A0A7N2LU07</accession>
<evidence type="ECO:0000256" key="12">
    <source>
        <dbReference type="ARBA" id="ARBA00023157"/>
    </source>
</evidence>
<reference evidence="22 23" key="1">
    <citation type="journal article" date="2016" name="G3 (Bethesda)">
        <title>First Draft Assembly and Annotation of the Genome of a California Endemic Oak Quercus lobata Nee (Fagaceae).</title>
        <authorList>
            <person name="Sork V.L."/>
            <person name="Fitz-Gibbon S.T."/>
            <person name="Puiu D."/>
            <person name="Crepeau M."/>
            <person name="Gugger P.F."/>
            <person name="Sherman R."/>
            <person name="Stevens K."/>
            <person name="Langley C.H."/>
            <person name="Pellegrini M."/>
            <person name="Salzberg S.L."/>
        </authorList>
    </citation>
    <scope>NUCLEOTIDE SEQUENCE [LARGE SCALE GENOMIC DNA]</scope>
    <source>
        <strain evidence="22 23">cv. SW786</strain>
    </source>
</reference>
<dbReference type="PROSITE" id="PS50011">
    <property type="entry name" value="PROTEIN_KINASE_DOM"/>
    <property type="match status" value="1"/>
</dbReference>
<evidence type="ECO:0000259" key="20">
    <source>
        <dbReference type="PROSITE" id="PS50927"/>
    </source>
</evidence>
<keyword evidence="5 17" id="KW-0812">Transmembrane</keyword>
<comment type="catalytic activity">
    <reaction evidence="15 16">
        <text>L-seryl-[protein] + ATP = O-phospho-L-seryl-[protein] + ADP + H(+)</text>
        <dbReference type="Rhea" id="RHEA:17989"/>
        <dbReference type="Rhea" id="RHEA-COMP:9863"/>
        <dbReference type="Rhea" id="RHEA-COMP:11604"/>
        <dbReference type="ChEBI" id="CHEBI:15378"/>
        <dbReference type="ChEBI" id="CHEBI:29999"/>
        <dbReference type="ChEBI" id="CHEBI:30616"/>
        <dbReference type="ChEBI" id="CHEBI:83421"/>
        <dbReference type="ChEBI" id="CHEBI:456216"/>
        <dbReference type="EC" id="2.7.11.1"/>
    </reaction>
</comment>
<feature type="signal peptide" evidence="18">
    <location>
        <begin position="1"/>
        <end position="26"/>
    </location>
</feature>
<dbReference type="AlphaFoldDB" id="A0A7N2LU07"/>
<dbReference type="CDD" id="cd01098">
    <property type="entry name" value="PAN_AP_plant"/>
    <property type="match status" value="1"/>
</dbReference>
<dbReference type="InterPro" id="IPR001245">
    <property type="entry name" value="Ser-Thr/Tyr_kinase_cat_dom"/>
</dbReference>
<evidence type="ECO:0000256" key="13">
    <source>
        <dbReference type="ARBA" id="ARBA00023180"/>
    </source>
</evidence>
<dbReference type="SUPFAM" id="SSF56112">
    <property type="entry name" value="Protein kinase-like (PK-like)"/>
    <property type="match status" value="1"/>
</dbReference>
<dbReference type="SUPFAM" id="SSF51110">
    <property type="entry name" value="alpha-D-mannose-specific plant lectins"/>
    <property type="match status" value="1"/>
</dbReference>
<dbReference type="InterPro" id="IPR021820">
    <property type="entry name" value="S-locus_recpt_kinase_C"/>
</dbReference>
<keyword evidence="12" id="KW-1015">Disulfide bond</keyword>
<dbReference type="FunFam" id="3.30.200.20:FF:001037">
    <property type="entry name" value="Putative G-type lectin S-receptor-like serine/threonine-protein kinase"/>
    <property type="match status" value="1"/>
</dbReference>
<dbReference type="SMART" id="SM00473">
    <property type="entry name" value="PAN_AP"/>
    <property type="match status" value="1"/>
</dbReference>
<dbReference type="Pfam" id="PF08276">
    <property type="entry name" value="PAN_2"/>
    <property type="match status" value="1"/>
</dbReference>
<dbReference type="PIRSF" id="PIRSF000641">
    <property type="entry name" value="SRK"/>
    <property type="match status" value="1"/>
</dbReference>
<dbReference type="FunFam" id="2.90.10.10:FF:000001">
    <property type="entry name" value="G-type lectin S-receptor-like serine/threonine-protein kinase"/>
    <property type="match status" value="1"/>
</dbReference>
<keyword evidence="9 16" id="KW-0067">ATP-binding</keyword>
<dbReference type="EC" id="2.7.11.1" evidence="16"/>
<evidence type="ECO:0000256" key="8">
    <source>
        <dbReference type="ARBA" id="ARBA00022777"/>
    </source>
</evidence>
<dbReference type="PANTHER" id="PTHR27002:SF1082">
    <property type="entry name" value="OS06G0693000 PROTEIN"/>
    <property type="match status" value="1"/>
</dbReference>
<proteinExistence type="inferred from homology"/>
<dbReference type="InterPro" id="IPR008271">
    <property type="entry name" value="Ser/Thr_kinase_AS"/>
</dbReference>
<keyword evidence="8 16" id="KW-0418">Kinase</keyword>
<evidence type="ECO:0000256" key="3">
    <source>
        <dbReference type="ARBA" id="ARBA00022527"/>
    </source>
</evidence>
<dbReference type="FunCoup" id="A0A7N2LU07">
    <property type="interactions" value="799"/>
</dbReference>
<dbReference type="EMBL" id="LRBV02000005">
    <property type="status" value="NOT_ANNOTATED_CDS"/>
    <property type="molecule type" value="Genomic_DNA"/>
</dbReference>
<dbReference type="InterPro" id="IPR036426">
    <property type="entry name" value="Bulb-type_lectin_dom_sf"/>
</dbReference>
<evidence type="ECO:0000256" key="14">
    <source>
        <dbReference type="ARBA" id="ARBA00047899"/>
    </source>
</evidence>
<dbReference type="GO" id="GO:0048544">
    <property type="term" value="P:recognition of pollen"/>
    <property type="evidence" value="ECO:0007669"/>
    <property type="project" value="InterPro"/>
</dbReference>
<evidence type="ECO:0000256" key="1">
    <source>
        <dbReference type="ARBA" id="ARBA00004251"/>
    </source>
</evidence>
<dbReference type="Pfam" id="PF00954">
    <property type="entry name" value="S_locus_glycop"/>
    <property type="match status" value="1"/>
</dbReference>
<keyword evidence="10 17" id="KW-1133">Transmembrane helix</keyword>
<evidence type="ECO:0000313" key="22">
    <source>
        <dbReference type="EnsemblPlants" id="QL05p079971:mrna"/>
    </source>
</evidence>
<keyword evidence="3 16" id="KW-0723">Serine/threonine-protein kinase</keyword>
<evidence type="ECO:0000256" key="15">
    <source>
        <dbReference type="ARBA" id="ARBA00048679"/>
    </source>
</evidence>
<evidence type="ECO:0000313" key="23">
    <source>
        <dbReference type="Proteomes" id="UP000594261"/>
    </source>
</evidence>
<dbReference type="Gene3D" id="3.30.200.20">
    <property type="entry name" value="Phosphorylase Kinase, domain 1"/>
    <property type="match status" value="1"/>
</dbReference>
<dbReference type="PANTHER" id="PTHR27002">
    <property type="entry name" value="RECEPTOR-LIKE SERINE/THREONINE-PROTEIN KINASE SD1-8"/>
    <property type="match status" value="1"/>
</dbReference>
<dbReference type="GO" id="GO:0004674">
    <property type="term" value="F:protein serine/threonine kinase activity"/>
    <property type="evidence" value="ECO:0007669"/>
    <property type="project" value="UniProtKB-KW"/>
</dbReference>
<dbReference type="RefSeq" id="XP_030969299.1">
    <property type="nucleotide sequence ID" value="XM_031113439.1"/>
</dbReference>
<evidence type="ECO:0000256" key="7">
    <source>
        <dbReference type="ARBA" id="ARBA00022741"/>
    </source>
</evidence>
<dbReference type="InterPro" id="IPR000858">
    <property type="entry name" value="S_locus_glycoprot_dom"/>
</dbReference>